<evidence type="ECO:0000313" key="4">
    <source>
        <dbReference type="Proteomes" id="UP000554482"/>
    </source>
</evidence>
<feature type="non-terminal residue" evidence="3">
    <location>
        <position position="1"/>
    </location>
</feature>
<evidence type="ECO:0000256" key="1">
    <source>
        <dbReference type="PROSITE-ProRule" id="PRU00339"/>
    </source>
</evidence>
<dbReference type="EMBL" id="JABWDY010005709">
    <property type="protein sequence ID" value="KAF5204216.1"/>
    <property type="molecule type" value="Genomic_DNA"/>
</dbReference>
<dbReference type="OrthoDB" id="420195at2759"/>
<protein>
    <submittedName>
        <fullName evidence="3">Tetratricopeptide repeat protein 4-like protein</fullName>
    </submittedName>
</protein>
<dbReference type="SUPFAM" id="SSF48452">
    <property type="entry name" value="TPR-like"/>
    <property type="match status" value="1"/>
</dbReference>
<dbReference type="InterPro" id="IPR011990">
    <property type="entry name" value="TPR-like_helical_dom_sf"/>
</dbReference>
<sequence>EKGNQYVKMGKKHYSDAINHYTRAIDQKALSESDTSIIFANRAHVNFLLGNFRRALNDAQEAIKLCPENVKAHYRAAKAALSLDLLTEAASFCQAGLEQSLNNEELKKLWKQINLRKSERENHVAQVAKAVDVAKDLASAIEDRGIKLGKPMYQALTGLRKPLLDKNNVLHWPVLLLYAEVMSSDFIEDFYSSPPLQWDKENCYTRDAIELYYESCSGVPSSKAAVLQFLLEGTAGSLVENSEEKDTTERSSHGDYAGKSSSKWVKVNEKKTLYEVLRQPDFVIPRIPVFYVVSKRSSFYKEFKAGKWVPPP</sequence>
<evidence type="ECO:0000313" key="3">
    <source>
        <dbReference type="EMBL" id="KAF5204216.1"/>
    </source>
</evidence>
<dbReference type="PANTHER" id="PTHR46035">
    <property type="entry name" value="TETRATRICOPEPTIDE REPEAT PROTEIN 4"/>
    <property type="match status" value="1"/>
</dbReference>
<dbReference type="GO" id="GO:0006457">
    <property type="term" value="P:protein folding"/>
    <property type="evidence" value="ECO:0007669"/>
    <property type="project" value="TreeGrafter"/>
</dbReference>
<proteinExistence type="predicted"/>
<dbReference type="PANTHER" id="PTHR46035:SF1">
    <property type="entry name" value="TETRATRICOPEPTIDE REPEAT PROTEIN 4"/>
    <property type="match status" value="1"/>
</dbReference>
<dbReference type="GO" id="GO:0005634">
    <property type="term" value="C:nucleus"/>
    <property type="evidence" value="ECO:0007669"/>
    <property type="project" value="TreeGrafter"/>
</dbReference>
<keyword evidence="4" id="KW-1185">Reference proteome</keyword>
<accession>A0A7J6X381</accession>
<feature type="repeat" description="TPR" evidence="1">
    <location>
        <begin position="36"/>
        <end position="69"/>
    </location>
</feature>
<dbReference type="InterPro" id="IPR019734">
    <property type="entry name" value="TPR_rpt"/>
</dbReference>
<gene>
    <name evidence="3" type="ORF">FRX31_006196</name>
</gene>
<dbReference type="PROSITE" id="PS50005">
    <property type="entry name" value="TPR"/>
    <property type="match status" value="1"/>
</dbReference>
<evidence type="ECO:0000256" key="2">
    <source>
        <dbReference type="SAM" id="MobiDB-lite"/>
    </source>
</evidence>
<dbReference type="Pfam" id="PF13432">
    <property type="entry name" value="TPR_16"/>
    <property type="match status" value="1"/>
</dbReference>
<dbReference type="GO" id="GO:0005829">
    <property type="term" value="C:cytosol"/>
    <property type="evidence" value="ECO:0007669"/>
    <property type="project" value="TreeGrafter"/>
</dbReference>
<dbReference type="AlphaFoldDB" id="A0A7J6X381"/>
<keyword evidence="1" id="KW-0802">TPR repeat</keyword>
<dbReference type="CDD" id="cd21377">
    <property type="entry name" value="CTWD_Cns1-like"/>
    <property type="match status" value="1"/>
</dbReference>
<dbReference type="Gene3D" id="1.25.40.10">
    <property type="entry name" value="Tetratricopeptide repeat domain"/>
    <property type="match status" value="1"/>
</dbReference>
<feature type="compositionally biased region" description="Basic and acidic residues" evidence="2">
    <location>
        <begin position="242"/>
        <end position="253"/>
    </location>
</feature>
<feature type="region of interest" description="Disordered" evidence="2">
    <location>
        <begin position="240"/>
        <end position="259"/>
    </location>
</feature>
<reference evidence="3 4" key="1">
    <citation type="submission" date="2020-06" db="EMBL/GenBank/DDBJ databases">
        <title>Transcriptomic and genomic resources for Thalictrum thalictroides and T. hernandezii: Facilitating candidate gene discovery in an emerging model plant lineage.</title>
        <authorList>
            <person name="Arias T."/>
            <person name="Riano-Pachon D.M."/>
            <person name="Di Stilio V.S."/>
        </authorList>
    </citation>
    <scope>NUCLEOTIDE SEQUENCE [LARGE SCALE GENOMIC DNA]</scope>
    <source>
        <strain evidence="4">cv. WT478/WT964</strain>
        <tissue evidence="3">Leaves</tissue>
    </source>
</reference>
<organism evidence="3 4">
    <name type="scientific">Thalictrum thalictroides</name>
    <name type="common">Rue-anemone</name>
    <name type="synonym">Anemone thalictroides</name>
    <dbReference type="NCBI Taxonomy" id="46969"/>
    <lineage>
        <taxon>Eukaryota</taxon>
        <taxon>Viridiplantae</taxon>
        <taxon>Streptophyta</taxon>
        <taxon>Embryophyta</taxon>
        <taxon>Tracheophyta</taxon>
        <taxon>Spermatophyta</taxon>
        <taxon>Magnoliopsida</taxon>
        <taxon>Ranunculales</taxon>
        <taxon>Ranunculaceae</taxon>
        <taxon>Thalictroideae</taxon>
        <taxon>Thalictrum</taxon>
    </lineage>
</organism>
<dbReference type="GO" id="GO:0051879">
    <property type="term" value="F:Hsp90 protein binding"/>
    <property type="evidence" value="ECO:0007669"/>
    <property type="project" value="TreeGrafter"/>
</dbReference>
<name>A0A7J6X381_THATH</name>
<comment type="caution">
    <text evidence="3">The sequence shown here is derived from an EMBL/GenBank/DDBJ whole genome shotgun (WGS) entry which is preliminary data.</text>
</comment>
<dbReference type="Proteomes" id="UP000554482">
    <property type="component" value="Unassembled WGS sequence"/>
</dbReference>
<dbReference type="SMART" id="SM00028">
    <property type="entry name" value="TPR"/>
    <property type="match status" value="2"/>
</dbReference>
<dbReference type="GO" id="GO:0030544">
    <property type="term" value="F:Hsp70 protein binding"/>
    <property type="evidence" value="ECO:0007669"/>
    <property type="project" value="TreeGrafter"/>
</dbReference>